<feature type="domain" description="Multidrug resistance protein MdtA-like barrel-sandwich hybrid" evidence="5">
    <location>
        <begin position="29"/>
        <end position="216"/>
    </location>
</feature>
<reference evidence="6 7" key="1">
    <citation type="submission" date="2017-11" db="EMBL/GenBank/DDBJ databases">
        <title>Draft genome sequence of Mitsuaria sp. HWN-4.</title>
        <authorList>
            <person name="Gundlapally S.R."/>
        </authorList>
    </citation>
    <scope>NUCLEOTIDE SEQUENCE [LARGE SCALE GENOMIC DNA]</scope>
    <source>
        <strain evidence="6 7">HWN-4</strain>
    </source>
</reference>
<evidence type="ECO:0000259" key="4">
    <source>
        <dbReference type="Pfam" id="PF25876"/>
    </source>
</evidence>
<dbReference type="PANTHER" id="PTHR32347">
    <property type="entry name" value="EFFLUX SYSTEM COMPONENT YKNX-RELATED"/>
    <property type="match status" value="1"/>
</dbReference>
<dbReference type="PANTHER" id="PTHR32347:SF23">
    <property type="entry name" value="BLL5650 PROTEIN"/>
    <property type="match status" value="1"/>
</dbReference>
<protein>
    <submittedName>
        <fullName evidence="6">Secretion protein HlyD</fullName>
    </submittedName>
</protein>
<keyword evidence="2" id="KW-0175">Coiled coil</keyword>
<dbReference type="SUPFAM" id="SSF111369">
    <property type="entry name" value="HlyD-like secretion proteins"/>
    <property type="match status" value="3"/>
</dbReference>
<dbReference type="GO" id="GO:0030313">
    <property type="term" value="C:cell envelope"/>
    <property type="evidence" value="ECO:0007669"/>
    <property type="project" value="UniProtKB-SubCell"/>
</dbReference>
<evidence type="ECO:0000256" key="2">
    <source>
        <dbReference type="ARBA" id="ARBA00023054"/>
    </source>
</evidence>
<feature type="domain" description="Multidrug resistance protein MdtA-like alpha-helical hairpin" evidence="4">
    <location>
        <begin position="97"/>
        <end position="157"/>
    </location>
</feature>
<dbReference type="Gene3D" id="2.40.30.170">
    <property type="match status" value="1"/>
</dbReference>
<sequence length="335" mass="35370">MALLAAATLTACDQEPPPAWSGYAEGDPVYVAAPIAGQLLELQVQRGDTVAAGAPLFSIDIIPTRAARAEADARLAAARAEQADAAKGRRPDEIAMSRAQLAQARAQSALADSDLARQQQLIGQGFISAARLDDARATAAQARQRVRELESSLRVAELPARSDQQAAARANAEAASAALEQQQWRESQTRQRAPAAGLVDDTFYRVGEYVNAGQPVVSLLPPSQRKARFYVPEPELASLRQGQAVQLSCDGCGAPIAARVSYISPQPEYTPPVIYSNSQRARLVFLVEARPDPAQAARLHPGQPLEVRPVASGAPDKAEATSPSTSAASGAGLRQ</sequence>
<evidence type="ECO:0000256" key="3">
    <source>
        <dbReference type="SAM" id="MobiDB-lite"/>
    </source>
</evidence>
<dbReference type="EMBL" id="PEOG01000013">
    <property type="protein sequence ID" value="PIM54127.1"/>
    <property type="molecule type" value="Genomic_DNA"/>
</dbReference>
<organism evidence="6 7">
    <name type="scientific">Roseateles chitinivorans</name>
    <dbReference type="NCBI Taxonomy" id="2917965"/>
    <lineage>
        <taxon>Bacteria</taxon>
        <taxon>Pseudomonadati</taxon>
        <taxon>Pseudomonadota</taxon>
        <taxon>Betaproteobacteria</taxon>
        <taxon>Burkholderiales</taxon>
        <taxon>Sphaerotilaceae</taxon>
        <taxon>Roseateles</taxon>
    </lineage>
</organism>
<keyword evidence="7" id="KW-1185">Reference proteome</keyword>
<accession>A0A2G9CCK0</accession>
<dbReference type="Pfam" id="PF25917">
    <property type="entry name" value="BSH_RND"/>
    <property type="match status" value="1"/>
</dbReference>
<evidence type="ECO:0000259" key="5">
    <source>
        <dbReference type="Pfam" id="PF25917"/>
    </source>
</evidence>
<evidence type="ECO:0000256" key="1">
    <source>
        <dbReference type="ARBA" id="ARBA00004196"/>
    </source>
</evidence>
<proteinExistence type="predicted"/>
<comment type="subcellular location">
    <subcellularLocation>
        <location evidence="1">Cell envelope</location>
    </subcellularLocation>
</comment>
<dbReference type="Gene3D" id="2.40.50.100">
    <property type="match status" value="1"/>
</dbReference>
<dbReference type="Gene3D" id="1.10.287.470">
    <property type="entry name" value="Helix hairpin bin"/>
    <property type="match status" value="1"/>
</dbReference>
<gene>
    <name evidence="6" type="ORF">CS062_06400</name>
</gene>
<dbReference type="Proteomes" id="UP000231501">
    <property type="component" value="Unassembled WGS sequence"/>
</dbReference>
<evidence type="ECO:0000313" key="7">
    <source>
        <dbReference type="Proteomes" id="UP000231501"/>
    </source>
</evidence>
<dbReference type="OrthoDB" id="8558741at2"/>
<dbReference type="Pfam" id="PF25876">
    <property type="entry name" value="HH_MFP_RND"/>
    <property type="match status" value="1"/>
</dbReference>
<evidence type="ECO:0000313" key="6">
    <source>
        <dbReference type="EMBL" id="PIM54127.1"/>
    </source>
</evidence>
<name>A0A2G9CCK0_9BURK</name>
<comment type="caution">
    <text evidence="6">The sequence shown here is derived from an EMBL/GenBank/DDBJ whole genome shotgun (WGS) entry which is preliminary data.</text>
</comment>
<dbReference type="InterPro" id="IPR058624">
    <property type="entry name" value="MdtA-like_HH"/>
</dbReference>
<feature type="compositionally biased region" description="Low complexity" evidence="3">
    <location>
        <begin position="320"/>
        <end position="335"/>
    </location>
</feature>
<feature type="region of interest" description="Disordered" evidence="3">
    <location>
        <begin position="295"/>
        <end position="335"/>
    </location>
</feature>
<dbReference type="InterPro" id="IPR058625">
    <property type="entry name" value="MdtA-like_BSH"/>
</dbReference>
<dbReference type="AlphaFoldDB" id="A0A2G9CCK0"/>
<dbReference type="InterPro" id="IPR050465">
    <property type="entry name" value="UPF0194_transport"/>
</dbReference>